<evidence type="ECO:0000256" key="8">
    <source>
        <dbReference type="SAM" id="MobiDB-lite"/>
    </source>
</evidence>
<dbReference type="GO" id="GO:0016020">
    <property type="term" value="C:membrane"/>
    <property type="evidence" value="ECO:0007669"/>
    <property type="project" value="UniProtKB-SubCell"/>
</dbReference>
<dbReference type="InterPro" id="IPR007947">
    <property type="entry name" value="CD164_MGC24"/>
</dbReference>
<name>A0A8S1AYK6_ARCPL</name>
<organism evidence="11 12">
    <name type="scientific">Arctia plantaginis</name>
    <name type="common">Wood tiger moth</name>
    <name type="synonym">Phalaena plantaginis</name>
    <dbReference type="NCBI Taxonomy" id="874455"/>
    <lineage>
        <taxon>Eukaryota</taxon>
        <taxon>Metazoa</taxon>
        <taxon>Ecdysozoa</taxon>
        <taxon>Arthropoda</taxon>
        <taxon>Hexapoda</taxon>
        <taxon>Insecta</taxon>
        <taxon>Pterygota</taxon>
        <taxon>Neoptera</taxon>
        <taxon>Endopterygota</taxon>
        <taxon>Lepidoptera</taxon>
        <taxon>Glossata</taxon>
        <taxon>Ditrysia</taxon>
        <taxon>Noctuoidea</taxon>
        <taxon>Erebidae</taxon>
        <taxon>Arctiinae</taxon>
        <taxon>Arctia</taxon>
    </lineage>
</organism>
<protein>
    <recommendedName>
        <fullName evidence="13">Sialomucin core protein 24</fullName>
    </recommendedName>
</protein>
<feature type="chain" id="PRO_5035717407" description="Sialomucin core protein 24" evidence="10">
    <location>
        <begin position="18"/>
        <end position="209"/>
    </location>
</feature>
<evidence type="ECO:0000256" key="7">
    <source>
        <dbReference type="ARBA" id="ARBA00023180"/>
    </source>
</evidence>
<dbReference type="Pfam" id="PF05283">
    <property type="entry name" value="MGC-24"/>
    <property type="match status" value="1"/>
</dbReference>
<comment type="similarity">
    <text evidence="2">Belongs to the CD164 family.</text>
</comment>
<dbReference type="AlphaFoldDB" id="A0A8S1AYK6"/>
<comment type="subcellular location">
    <subcellularLocation>
        <location evidence="1">Membrane</location>
        <topology evidence="1">Single-pass type I membrane protein</topology>
    </subcellularLocation>
</comment>
<feature type="region of interest" description="Disordered" evidence="8">
    <location>
        <begin position="22"/>
        <end position="159"/>
    </location>
</feature>
<evidence type="ECO:0008006" key="13">
    <source>
        <dbReference type="Google" id="ProtNLM"/>
    </source>
</evidence>
<dbReference type="GO" id="GO:0031410">
    <property type="term" value="C:cytoplasmic vesicle"/>
    <property type="evidence" value="ECO:0007669"/>
    <property type="project" value="TreeGrafter"/>
</dbReference>
<feature type="signal peptide" evidence="10">
    <location>
        <begin position="1"/>
        <end position="17"/>
    </location>
</feature>
<keyword evidence="4 10" id="KW-0732">Signal</keyword>
<evidence type="ECO:0000313" key="11">
    <source>
        <dbReference type="EMBL" id="CAB3254912.1"/>
    </source>
</evidence>
<keyword evidence="7" id="KW-0325">Glycoprotein</keyword>
<evidence type="ECO:0000256" key="2">
    <source>
        <dbReference type="ARBA" id="ARBA00005341"/>
    </source>
</evidence>
<feature type="compositionally biased region" description="Basic and acidic residues" evidence="8">
    <location>
        <begin position="136"/>
        <end position="156"/>
    </location>
</feature>
<keyword evidence="5 9" id="KW-1133">Transmembrane helix</keyword>
<keyword evidence="6 9" id="KW-0472">Membrane</keyword>
<feature type="compositionally biased region" description="Basic and acidic residues" evidence="8">
    <location>
        <begin position="42"/>
        <end position="53"/>
    </location>
</feature>
<dbReference type="OrthoDB" id="6513574at2759"/>
<dbReference type="PANTHER" id="PTHR11337:SF8">
    <property type="entry name" value="VISGUN, ISOFORM E"/>
    <property type="match status" value="1"/>
</dbReference>
<evidence type="ECO:0000256" key="1">
    <source>
        <dbReference type="ARBA" id="ARBA00004479"/>
    </source>
</evidence>
<gene>
    <name evidence="11" type="ORF">APLA_LOCUS15048</name>
</gene>
<evidence type="ECO:0000256" key="6">
    <source>
        <dbReference type="ARBA" id="ARBA00023136"/>
    </source>
</evidence>
<dbReference type="Proteomes" id="UP000494256">
    <property type="component" value="Unassembled WGS sequence"/>
</dbReference>
<proteinExistence type="inferred from homology"/>
<dbReference type="EMBL" id="CADEBD010000422">
    <property type="protein sequence ID" value="CAB3254912.1"/>
    <property type="molecule type" value="Genomic_DNA"/>
</dbReference>
<sequence>MKGIIFICLLSLSVCFSLPNKEDAPTAKHTPPVPIVESSPPESKKEADSKPKEQAPVPPVHEKDAAKDSATTTVTPTNPKNESTDASNNKTEKNETKTTDVPTSTIEPVKNKTDATPAANPTTPPASTPTSTQSTEPKKDDTKPDDKSNKPTEKIEASTVAPKVLQASSRSFDGASFIGGIILTLGLLAVGFMGFKYYKNQTERNYHTL</sequence>
<evidence type="ECO:0000313" key="12">
    <source>
        <dbReference type="Proteomes" id="UP000494256"/>
    </source>
</evidence>
<evidence type="ECO:0000256" key="4">
    <source>
        <dbReference type="ARBA" id="ARBA00022729"/>
    </source>
</evidence>
<evidence type="ECO:0000256" key="3">
    <source>
        <dbReference type="ARBA" id="ARBA00022692"/>
    </source>
</evidence>
<keyword evidence="3 9" id="KW-0812">Transmembrane</keyword>
<reference evidence="11 12" key="1">
    <citation type="submission" date="2020-04" db="EMBL/GenBank/DDBJ databases">
        <authorList>
            <person name="Wallbank WR R."/>
            <person name="Pardo Diaz C."/>
            <person name="Kozak K."/>
            <person name="Martin S."/>
            <person name="Jiggins C."/>
            <person name="Moest M."/>
            <person name="Warren A I."/>
            <person name="Byers J.R.P. K."/>
            <person name="Montejo-Kovacevich G."/>
            <person name="Yen C E."/>
        </authorList>
    </citation>
    <scope>NUCLEOTIDE SEQUENCE [LARGE SCALE GENOMIC DNA]</scope>
</reference>
<evidence type="ECO:0000256" key="10">
    <source>
        <dbReference type="SAM" id="SignalP"/>
    </source>
</evidence>
<comment type="caution">
    <text evidence="11">The sequence shown here is derived from an EMBL/GenBank/DDBJ whole genome shotgun (WGS) entry which is preliminary data.</text>
</comment>
<evidence type="ECO:0000256" key="9">
    <source>
        <dbReference type="SAM" id="Phobius"/>
    </source>
</evidence>
<feature type="transmembrane region" description="Helical" evidence="9">
    <location>
        <begin position="174"/>
        <end position="195"/>
    </location>
</feature>
<dbReference type="PANTHER" id="PTHR11337">
    <property type="entry name" value="MUCIN/PORIMIN"/>
    <property type="match status" value="1"/>
</dbReference>
<evidence type="ECO:0000256" key="5">
    <source>
        <dbReference type="ARBA" id="ARBA00022989"/>
    </source>
</evidence>
<feature type="compositionally biased region" description="Polar residues" evidence="8">
    <location>
        <begin position="69"/>
        <end position="87"/>
    </location>
</feature>
<accession>A0A8S1AYK6</accession>